<dbReference type="SMART" id="SM00382">
    <property type="entry name" value="AAA"/>
    <property type="match status" value="1"/>
</dbReference>
<dbReference type="RefSeq" id="WP_412458812.1">
    <property type="nucleotide sequence ID" value="NZ_FXAP01000001.1"/>
</dbReference>
<dbReference type="CDD" id="cd03230">
    <property type="entry name" value="ABC_DR_subfamily_A"/>
    <property type="match status" value="1"/>
</dbReference>
<evidence type="ECO:0000313" key="9">
    <source>
        <dbReference type="Proteomes" id="UP000266915"/>
    </source>
</evidence>
<feature type="compositionally biased region" description="Low complexity" evidence="6">
    <location>
        <begin position="13"/>
        <end position="194"/>
    </location>
</feature>
<evidence type="ECO:0000256" key="1">
    <source>
        <dbReference type="ARBA" id="ARBA00004202"/>
    </source>
</evidence>
<dbReference type="SUPFAM" id="SSF52540">
    <property type="entry name" value="P-loop containing nucleoside triphosphate hydrolases"/>
    <property type="match status" value="1"/>
</dbReference>
<evidence type="ECO:0000259" key="7">
    <source>
        <dbReference type="PROSITE" id="PS50893"/>
    </source>
</evidence>
<evidence type="ECO:0000256" key="5">
    <source>
        <dbReference type="ARBA" id="ARBA00023251"/>
    </source>
</evidence>
<feature type="compositionally biased region" description="Polar residues" evidence="6">
    <location>
        <begin position="261"/>
        <end position="272"/>
    </location>
</feature>
<comment type="subcellular location">
    <subcellularLocation>
        <location evidence="1">Cell membrane</location>
        <topology evidence="1">Peripheral membrane protein</topology>
    </subcellularLocation>
</comment>
<protein>
    <submittedName>
        <fullName evidence="8">ABC-2 type transport system ATP-binding protein</fullName>
    </submittedName>
</protein>
<dbReference type="GO" id="GO:0005524">
    <property type="term" value="F:ATP binding"/>
    <property type="evidence" value="ECO:0007669"/>
    <property type="project" value="UniProtKB-KW"/>
</dbReference>
<dbReference type="InterPro" id="IPR003439">
    <property type="entry name" value="ABC_transporter-like_ATP-bd"/>
</dbReference>
<dbReference type="PROSITE" id="PS50893">
    <property type="entry name" value="ABC_TRANSPORTER_2"/>
    <property type="match status" value="1"/>
</dbReference>
<dbReference type="PANTHER" id="PTHR42711">
    <property type="entry name" value="ABC TRANSPORTER ATP-BINDING PROTEIN"/>
    <property type="match status" value="1"/>
</dbReference>
<dbReference type="InterPro" id="IPR027417">
    <property type="entry name" value="P-loop_NTPase"/>
</dbReference>
<keyword evidence="5" id="KW-0046">Antibiotic resistance</keyword>
<dbReference type="Pfam" id="PF00005">
    <property type="entry name" value="ABC_tran"/>
    <property type="match status" value="1"/>
</dbReference>
<dbReference type="Proteomes" id="UP000266915">
    <property type="component" value="Unassembled WGS sequence"/>
</dbReference>
<dbReference type="PANTHER" id="PTHR42711:SF19">
    <property type="entry name" value="DOXORUBICIN RESISTANCE ATP-BINDING PROTEIN DRRA"/>
    <property type="match status" value="1"/>
</dbReference>
<name>A0A3N2C1J4_9MICO</name>
<comment type="caution">
    <text evidence="8">The sequence shown here is derived from an EMBL/GenBank/DDBJ whole genome shotgun (WGS) entry which is preliminary data.</text>
</comment>
<accession>A0A3N2C1J4</accession>
<dbReference type="GO" id="GO:0016887">
    <property type="term" value="F:ATP hydrolysis activity"/>
    <property type="evidence" value="ECO:0007669"/>
    <property type="project" value="InterPro"/>
</dbReference>
<feature type="compositionally biased region" description="Polar residues" evidence="6">
    <location>
        <begin position="231"/>
        <end position="243"/>
    </location>
</feature>
<dbReference type="AlphaFoldDB" id="A0A3N2C1J4"/>
<feature type="compositionally biased region" description="Pro residues" evidence="6">
    <location>
        <begin position="1"/>
        <end position="12"/>
    </location>
</feature>
<keyword evidence="3" id="KW-0547">Nucleotide-binding</keyword>
<dbReference type="GO" id="GO:0046677">
    <property type="term" value="P:response to antibiotic"/>
    <property type="evidence" value="ECO:0007669"/>
    <property type="project" value="UniProtKB-KW"/>
</dbReference>
<evidence type="ECO:0000256" key="4">
    <source>
        <dbReference type="ARBA" id="ARBA00022840"/>
    </source>
</evidence>
<evidence type="ECO:0000256" key="2">
    <source>
        <dbReference type="ARBA" id="ARBA00022448"/>
    </source>
</evidence>
<feature type="compositionally biased region" description="Low complexity" evidence="6">
    <location>
        <begin position="284"/>
        <end position="304"/>
    </location>
</feature>
<dbReference type="Gene3D" id="3.40.50.300">
    <property type="entry name" value="P-loop containing nucleotide triphosphate hydrolases"/>
    <property type="match status" value="1"/>
</dbReference>
<feature type="compositionally biased region" description="Basic and acidic residues" evidence="6">
    <location>
        <begin position="245"/>
        <end position="258"/>
    </location>
</feature>
<keyword evidence="9" id="KW-1185">Reference proteome</keyword>
<keyword evidence="2" id="KW-0813">Transport</keyword>
<keyword evidence="4 8" id="KW-0067">ATP-binding</keyword>
<dbReference type="InterPro" id="IPR050763">
    <property type="entry name" value="ABC_transporter_ATP-binding"/>
</dbReference>
<evidence type="ECO:0000256" key="6">
    <source>
        <dbReference type="SAM" id="MobiDB-lite"/>
    </source>
</evidence>
<proteinExistence type="predicted"/>
<feature type="compositionally biased region" description="Low complexity" evidence="6">
    <location>
        <begin position="311"/>
        <end position="328"/>
    </location>
</feature>
<feature type="domain" description="ABC transporter" evidence="7">
    <location>
        <begin position="343"/>
        <end position="573"/>
    </location>
</feature>
<organism evidence="8 9">
    <name type="scientific">Plantibacter flavus</name>
    <dbReference type="NCBI Taxonomy" id="150123"/>
    <lineage>
        <taxon>Bacteria</taxon>
        <taxon>Bacillati</taxon>
        <taxon>Actinomycetota</taxon>
        <taxon>Actinomycetes</taxon>
        <taxon>Micrococcales</taxon>
        <taxon>Microbacteriaceae</taxon>
        <taxon>Plantibacter</taxon>
    </lineage>
</organism>
<evidence type="ECO:0000256" key="3">
    <source>
        <dbReference type="ARBA" id="ARBA00022741"/>
    </source>
</evidence>
<sequence length="591" mass="60124">MTSTTPPDPAQQPAPADGTSTSPGTPNPADAAGAPAPTAASDDQAAAAPTAPKRAPRSTTARASGTAKAPAKRASTPRTRTTSASETSGESEDAAAPAPKTTTARSTTARTSAAKTTATKSTTARTTAAKRTPAKSAAAAGGAESTESAETTTAPKTPRSTTARPAAAKPATKAAGAKTTTARTSTTKSTTARTPAKRTPARTSAAKQTEQTAAAGAAVLDEVSAPGSVDRATTSTAPEQSSPEVVDRIAVDEPRPDDTQTETPTNASSTAEKTPDDTARQTTPSESVSVAPAPEEVVAPAAAPKRPVGRPASTPPAAATSSPAATTAQRTEAADDDAHPVVLSISGLVKQFGDTVAVDGVDLEVRRGSFYGIVGPNGAGKTTTLSMVTGLLRPDAGSITVQGVDVWQDPAEAKRAIGVLPDRLRLFDRLTGSQLLYYSGVLRGLDPATVKSRTADLARAFGLDDALGRLVSDYSAGMTKKIALAAALIHSPRLLILDEPFESVDPVSAANVIEILQRYVANGGTVVLSSHGMDFIQRVCDHVAIIVQGKVLAAGSVDEVRGTGTLEERFVELAGGRKSAEGMEWLHSFSD</sequence>
<evidence type="ECO:0000313" key="8">
    <source>
        <dbReference type="EMBL" id="ROR81376.1"/>
    </source>
</evidence>
<reference evidence="8 9" key="1">
    <citation type="submission" date="2018-11" db="EMBL/GenBank/DDBJ databases">
        <title>Sequencing the genomes of 1000 actinobacteria strains.</title>
        <authorList>
            <person name="Klenk H.-P."/>
        </authorList>
    </citation>
    <scope>NUCLEOTIDE SEQUENCE [LARGE SCALE GENOMIC DNA]</scope>
    <source>
        <strain evidence="8 9">DSM 14012</strain>
    </source>
</reference>
<dbReference type="GO" id="GO:0005886">
    <property type="term" value="C:plasma membrane"/>
    <property type="evidence" value="ECO:0007669"/>
    <property type="project" value="UniProtKB-SubCell"/>
</dbReference>
<feature type="region of interest" description="Disordered" evidence="6">
    <location>
        <begin position="1"/>
        <end position="338"/>
    </location>
</feature>
<dbReference type="InterPro" id="IPR003593">
    <property type="entry name" value="AAA+_ATPase"/>
</dbReference>
<gene>
    <name evidence="8" type="ORF">EDD42_1433</name>
</gene>
<dbReference type="EMBL" id="RKHL01000001">
    <property type="protein sequence ID" value="ROR81376.1"/>
    <property type="molecule type" value="Genomic_DNA"/>
</dbReference>